<dbReference type="Pfam" id="PF13456">
    <property type="entry name" value="RVT_3"/>
    <property type="match status" value="1"/>
</dbReference>
<accession>A0ABR1ZGH7</accession>
<comment type="caution">
    <text evidence="2">The sequence shown here is derived from an EMBL/GenBank/DDBJ whole genome shotgun (WGS) entry which is preliminary data.</text>
</comment>
<evidence type="ECO:0000259" key="1">
    <source>
        <dbReference type="Pfam" id="PF13456"/>
    </source>
</evidence>
<sequence length="232" mass="25251">MGSSFEDWFKANIRGHGHFTGYPKKWEYLFPVLCWLLWKRRCSLIMDPSFIEHGDMLVQGLRMVEECRSTTAGRGVAGRGVAGRNIAAGRGVAGRSNAASSALTCCREGLDQGCSAPRQGWIKANADGASALGSCKAAAGDCLEVERILLGKSKALPGNAIVEDIREMLARNWVVRISRVSRNSNKVADALAISIRDDPVGVRFFDLAPLFVSKLVYEDVNGRSKVSDDYVP</sequence>
<feature type="domain" description="RNase H type-1" evidence="1">
    <location>
        <begin position="140"/>
        <end position="192"/>
    </location>
</feature>
<dbReference type="InterPro" id="IPR002156">
    <property type="entry name" value="RNaseH_domain"/>
</dbReference>
<dbReference type="InterPro" id="IPR053151">
    <property type="entry name" value="RNase_H-like"/>
</dbReference>
<proteinExistence type="predicted"/>
<keyword evidence="3" id="KW-1185">Reference proteome</keyword>
<gene>
    <name evidence="2" type="ORF">V6N12_038621</name>
</gene>
<dbReference type="Proteomes" id="UP001472677">
    <property type="component" value="Unassembled WGS sequence"/>
</dbReference>
<evidence type="ECO:0000313" key="3">
    <source>
        <dbReference type="Proteomes" id="UP001472677"/>
    </source>
</evidence>
<dbReference type="PANTHER" id="PTHR47723:SF19">
    <property type="entry name" value="POLYNUCLEOTIDYL TRANSFERASE, RIBONUCLEASE H-LIKE SUPERFAMILY PROTEIN"/>
    <property type="match status" value="1"/>
</dbReference>
<evidence type="ECO:0000313" key="2">
    <source>
        <dbReference type="EMBL" id="KAK8479549.1"/>
    </source>
</evidence>
<protein>
    <recommendedName>
        <fullName evidence="1">RNase H type-1 domain-containing protein</fullName>
    </recommendedName>
</protein>
<dbReference type="EMBL" id="JBBPBM010002256">
    <property type="protein sequence ID" value="KAK8479549.1"/>
    <property type="molecule type" value="Genomic_DNA"/>
</dbReference>
<organism evidence="2 3">
    <name type="scientific">Hibiscus sabdariffa</name>
    <name type="common">roselle</name>
    <dbReference type="NCBI Taxonomy" id="183260"/>
    <lineage>
        <taxon>Eukaryota</taxon>
        <taxon>Viridiplantae</taxon>
        <taxon>Streptophyta</taxon>
        <taxon>Embryophyta</taxon>
        <taxon>Tracheophyta</taxon>
        <taxon>Spermatophyta</taxon>
        <taxon>Magnoliopsida</taxon>
        <taxon>eudicotyledons</taxon>
        <taxon>Gunneridae</taxon>
        <taxon>Pentapetalae</taxon>
        <taxon>rosids</taxon>
        <taxon>malvids</taxon>
        <taxon>Malvales</taxon>
        <taxon>Malvaceae</taxon>
        <taxon>Malvoideae</taxon>
        <taxon>Hibiscus</taxon>
    </lineage>
</organism>
<dbReference type="PANTHER" id="PTHR47723">
    <property type="entry name" value="OS05G0353850 PROTEIN"/>
    <property type="match status" value="1"/>
</dbReference>
<reference evidence="2 3" key="1">
    <citation type="journal article" date="2024" name="G3 (Bethesda)">
        <title>Genome assembly of Hibiscus sabdariffa L. provides insights into metabolisms of medicinal natural products.</title>
        <authorList>
            <person name="Kim T."/>
        </authorList>
    </citation>
    <scope>NUCLEOTIDE SEQUENCE [LARGE SCALE GENOMIC DNA]</scope>
    <source>
        <strain evidence="2">TK-2024</strain>
        <tissue evidence="2">Old leaves</tissue>
    </source>
</reference>
<name>A0ABR1ZGH7_9ROSI</name>